<dbReference type="AlphaFoldDB" id="A0A7H8MHQ8"/>
<proteinExistence type="predicted"/>
<gene>
    <name evidence="1" type="ORF">HUT09_03805</name>
</gene>
<accession>A0A7H8MHQ8</accession>
<sequence>MLKSLIPSRLVTIVSDAVRSVVSPASLMTEVAAPVTVAPDPAGLYEADEVPPVADIEAAAAAFDVAAQQARAGDRGKRAAKKILDRLPAGRYGSWLVTRTVSNRQTADLDAIRAIFKANGLGPVPMKSSAPSLKVEHLAEVPAAAPVLVAA</sequence>
<evidence type="ECO:0000313" key="1">
    <source>
        <dbReference type="EMBL" id="QKW41750.1"/>
    </source>
</evidence>
<dbReference type="Proteomes" id="UP000509345">
    <property type="component" value="Chromosome"/>
</dbReference>
<evidence type="ECO:0000313" key="2">
    <source>
        <dbReference type="Proteomes" id="UP000509345"/>
    </source>
</evidence>
<dbReference type="EMBL" id="CP054926">
    <property type="protein sequence ID" value="QKW41750.1"/>
    <property type="molecule type" value="Genomic_DNA"/>
</dbReference>
<dbReference type="GeneID" id="87630317"/>
<dbReference type="RefSeq" id="WP_176143220.1">
    <property type="nucleotide sequence ID" value="NZ_CP054926.1"/>
</dbReference>
<name>A0A7H8MHQ8_STRMI</name>
<protein>
    <submittedName>
        <fullName evidence="1">Uncharacterized protein</fullName>
    </submittedName>
</protein>
<reference evidence="1 2" key="1">
    <citation type="submission" date="2020-06" db="EMBL/GenBank/DDBJ databases">
        <title>Genome mining for natural products.</title>
        <authorList>
            <person name="Zhang B."/>
            <person name="Shi J."/>
            <person name="Ge H."/>
        </authorList>
    </citation>
    <scope>NUCLEOTIDE SEQUENCE [LARGE SCALE GENOMIC DNA]</scope>
    <source>
        <strain evidence="1 2">NA06532</strain>
    </source>
</reference>
<organism evidence="1 2">
    <name type="scientific">Streptomyces microflavus</name>
    <name type="common">Streptomyces lipmanii</name>
    <dbReference type="NCBI Taxonomy" id="1919"/>
    <lineage>
        <taxon>Bacteria</taxon>
        <taxon>Bacillati</taxon>
        <taxon>Actinomycetota</taxon>
        <taxon>Actinomycetes</taxon>
        <taxon>Kitasatosporales</taxon>
        <taxon>Streptomycetaceae</taxon>
        <taxon>Streptomyces</taxon>
    </lineage>
</organism>